<dbReference type="SUPFAM" id="SSF53448">
    <property type="entry name" value="Nucleotide-diphospho-sugar transferases"/>
    <property type="match status" value="1"/>
</dbReference>
<feature type="domain" description="Mannose-1-phosphate guanyltransferase C-terminal" evidence="1">
    <location>
        <begin position="87"/>
        <end position="194"/>
    </location>
</feature>
<dbReference type="Gene3D" id="3.90.550.10">
    <property type="entry name" value="Spore Coat Polysaccharide Biosynthesis Protein SpsA, Chain A"/>
    <property type="match status" value="1"/>
</dbReference>
<organism evidence="2">
    <name type="scientific">Haptolina brevifila</name>
    <dbReference type="NCBI Taxonomy" id="156173"/>
    <lineage>
        <taxon>Eukaryota</taxon>
        <taxon>Haptista</taxon>
        <taxon>Haptophyta</taxon>
        <taxon>Prymnesiophyceae</taxon>
        <taxon>Prymnesiales</taxon>
        <taxon>Prymnesiaceae</taxon>
        <taxon>Haptolina</taxon>
    </lineage>
</organism>
<dbReference type="Gene3D" id="2.160.10.10">
    <property type="entry name" value="Hexapeptide repeat proteins"/>
    <property type="match status" value="1"/>
</dbReference>
<proteinExistence type="predicted"/>
<dbReference type="InterPro" id="IPR056729">
    <property type="entry name" value="GMPPB_C"/>
</dbReference>
<evidence type="ECO:0000313" key="2">
    <source>
        <dbReference type="EMBL" id="CAD9420654.1"/>
    </source>
</evidence>
<reference evidence="2" key="1">
    <citation type="submission" date="2021-01" db="EMBL/GenBank/DDBJ databases">
        <authorList>
            <person name="Corre E."/>
            <person name="Pelletier E."/>
            <person name="Niang G."/>
            <person name="Scheremetjew M."/>
            <person name="Finn R."/>
            <person name="Kale V."/>
            <person name="Holt S."/>
            <person name="Cochrane G."/>
            <person name="Meng A."/>
            <person name="Brown T."/>
            <person name="Cohen L."/>
        </authorList>
    </citation>
    <scope>NUCLEOTIDE SEQUENCE</scope>
    <source>
        <strain evidence="2">UTEX LB 985</strain>
    </source>
</reference>
<sequence>MINAGVYVFSPSIFKRIDAGRKVFVQEILPKLANSDQLQSCLLSGHWVKMTDVSSYLGAVGPHLEMMRFMKPEGLAGPPDDGSYEVRGDVMVHPSASVGAGCVLGPRVVIGANCKVGDGVRLESTTLLEGAEVQAHALVKDSLIGWRCVVGQWSYVTASVFGEEVHVAESLLVRGATVLPHKELFDSIRQSQIVI</sequence>
<dbReference type="InterPro" id="IPR011004">
    <property type="entry name" value="Trimer_LpxA-like_sf"/>
</dbReference>
<dbReference type="AlphaFoldDB" id="A0A7S2CBR3"/>
<gene>
    <name evidence="2" type="ORF">CBRE1094_LOCUS7553</name>
</gene>
<dbReference type="SUPFAM" id="SSF51161">
    <property type="entry name" value="Trimeric LpxA-like enzymes"/>
    <property type="match status" value="1"/>
</dbReference>
<dbReference type="Pfam" id="PF25087">
    <property type="entry name" value="GMPPB_C"/>
    <property type="match status" value="1"/>
</dbReference>
<dbReference type="InterPro" id="IPR029044">
    <property type="entry name" value="Nucleotide-diphossugar_trans"/>
</dbReference>
<evidence type="ECO:0000259" key="1">
    <source>
        <dbReference type="Pfam" id="PF25087"/>
    </source>
</evidence>
<dbReference type="EMBL" id="HBGU01014000">
    <property type="protein sequence ID" value="CAD9420654.1"/>
    <property type="molecule type" value="Transcribed_RNA"/>
</dbReference>
<dbReference type="PANTHER" id="PTHR22572">
    <property type="entry name" value="SUGAR-1-PHOSPHATE GUANYL TRANSFERASE"/>
    <property type="match status" value="1"/>
</dbReference>
<protein>
    <recommendedName>
        <fullName evidence="1">Mannose-1-phosphate guanyltransferase C-terminal domain-containing protein</fullName>
    </recommendedName>
</protein>
<accession>A0A7S2CBR3</accession>
<name>A0A7S2CBR3_9EUKA</name>
<dbReference type="InterPro" id="IPR050486">
    <property type="entry name" value="Mannose-1P_guanyltransferase"/>
</dbReference>